<keyword evidence="2" id="KW-1185">Reference proteome</keyword>
<dbReference type="EMBL" id="UYYA01004249">
    <property type="protein sequence ID" value="VDM60697.1"/>
    <property type="molecule type" value="Genomic_DNA"/>
</dbReference>
<proteinExistence type="predicted"/>
<protein>
    <submittedName>
        <fullName evidence="1 3">Uncharacterized protein</fullName>
    </submittedName>
</protein>
<dbReference type="AlphaFoldDB" id="A0A158PJS1"/>
<gene>
    <name evidence="1" type="ORF">ACOC_LOCUS9112</name>
</gene>
<sequence>MVEYVKYSQNLDPDRLVQHLDVSVMKAKSSQVTGRRLSPKNTGADRQLEPASRILATEGKLQLRRKSITRKLCSFIEVDEFGDNDCTAHGFLLLSPGHIAGARKEFVLKTAEGFRKTHGEMEQMYAKAVRSTK</sequence>
<name>A0A158PJS1_ANGCS</name>
<organism evidence="3">
    <name type="scientific">Angiostrongylus costaricensis</name>
    <name type="common">Nematode worm</name>
    <dbReference type="NCBI Taxonomy" id="334426"/>
    <lineage>
        <taxon>Eukaryota</taxon>
        <taxon>Metazoa</taxon>
        <taxon>Ecdysozoa</taxon>
        <taxon>Nematoda</taxon>
        <taxon>Chromadorea</taxon>
        <taxon>Rhabditida</taxon>
        <taxon>Rhabditina</taxon>
        <taxon>Rhabditomorpha</taxon>
        <taxon>Strongyloidea</taxon>
        <taxon>Metastrongylidae</taxon>
        <taxon>Angiostrongylus</taxon>
    </lineage>
</organism>
<accession>A0A158PJS1</accession>
<evidence type="ECO:0000313" key="3">
    <source>
        <dbReference type="WBParaSite" id="ACOC_0000911101-mRNA-1"/>
    </source>
</evidence>
<dbReference type="Proteomes" id="UP000267027">
    <property type="component" value="Unassembled WGS sequence"/>
</dbReference>
<evidence type="ECO:0000313" key="1">
    <source>
        <dbReference type="EMBL" id="VDM60697.1"/>
    </source>
</evidence>
<reference evidence="1 2" key="2">
    <citation type="submission" date="2018-11" db="EMBL/GenBank/DDBJ databases">
        <authorList>
            <consortium name="Pathogen Informatics"/>
        </authorList>
    </citation>
    <scope>NUCLEOTIDE SEQUENCE [LARGE SCALE GENOMIC DNA]</scope>
    <source>
        <strain evidence="1 2">Costa Rica</strain>
    </source>
</reference>
<reference evidence="3" key="1">
    <citation type="submission" date="2016-04" db="UniProtKB">
        <authorList>
            <consortium name="WormBaseParasite"/>
        </authorList>
    </citation>
    <scope>IDENTIFICATION</scope>
</reference>
<evidence type="ECO:0000313" key="2">
    <source>
        <dbReference type="Proteomes" id="UP000267027"/>
    </source>
</evidence>
<dbReference type="WBParaSite" id="ACOC_0000911101-mRNA-1">
    <property type="protein sequence ID" value="ACOC_0000911101-mRNA-1"/>
    <property type="gene ID" value="ACOC_0000911101"/>
</dbReference>